<sequence length="35" mass="3981">MWGPKCPARSARPGWCTDRPAGRRLHRRCSCRSAP</sequence>
<reference evidence="1" key="1">
    <citation type="journal article" date="2012" name="PLoS ONE">
        <title>Gene sets for utilization of primary and secondary nutrition supplies in the distal gut of endangered iberian lynx.</title>
        <authorList>
            <person name="Alcaide M."/>
            <person name="Messina E."/>
            <person name="Richter M."/>
            <person name="Bargiela R."/>
            <person name="Peplies J."/>
            <person name="Huws S.A."/>
            <person name="Newbold C.J."/>
            <person name="Golyshin P.N."/>
            <person name="Simon M.A."/>
            <person name="Lopez G."/>
            <person name="Yakimov M.M."/>
            <person name="Ferrer M."/>
        </authorList>
    </citation>
    <scope>NUCLEOTIDE SEQUENCE</scope>
</reference>
<protein>
    <submittedName>
        <fullName evidence="1">Uncharacterized protein</fullName>
    </submittedName>
</protein>
<evidence type="ECO:0000313" key="1">
    <source>
        <dbReference type="EMBL" id="EJW96184.1"/>
    </source>
</evidence>
<dbReference type="AlphaFoldDB" id="J9G9R5"/>
<dbReference type="EMBL" id="AMCI01005411">
    <property type="protein sequence ID" value="EJW96184.1"/>
    <property type="molecule type" value="Genomic_DNA"/>
</dbReference>
<comment type="caution">
    <text evidence="1">The sequence shown here is derived from an EMBL/GenBank/DDBJ whole genome shotgun (WGS) entry which is preliminary data.</text>
</comment>
<gene>
    <name evidence="1" type="ORF">EVA_15708</name>
</gene>
<accession>J9G9R5</accession>
<name>J9G9R5_9ZZZZ</name>
<organism evidence="1">
    <name type="scientific">gut metagenome</name>
    <dbReference type="NCBI Taxonomy" id="749906"/>
    <lineage>
        <taxon>unclassified sequences</taxon>
        <taxon>metagenomes</taxon>
        <taxon>organismal metagenomes</taxon>
    </lineage>
</organism>
<proteinExistence type="predicted"/>